<evidence type="ECO:0000313" key="6">
    <source>
        <dbReference type="Proteomes" id="UP000053239"/>
    </source>
</evidence>
<dbReference type="PANTHER" id="PTHR43140:SF1">
    <property type="entry name" value="TYPE I RESTRICTION ENZYME ECOKI SPECIFICITY SUBUNIT"/>
    <property type="match status" value="1"/>
</dbReference>
<protein>
    <recommendedName>
        <fullName evidence="4">Type I restriction modification DNA specificity domain-containing protein</fullName>
    </recommendedName>
</protein>
<dbReference type="InterPro" id="IPR000055">
    <property type="entry name" value="Restrct_endonuc_typeI_TRD"/>
</dbReference>
<dbReference type="EMBL" id="KQ235637">
    <property type="protein sequence ID" value="KMZ96201.1"/>
    <property type="molecule type" value="Genomic_DNA"/>
</dbReference>
<proteinExistence type="inferred from homology"/>
<dbReference type="InterPro" id="IPR051212">
    <property type="entry name" value="Type-I_RE_S_subunit"/>
</dbReference>
<dbReference type="SUPFAM" id="SSF116734">
    <property type="entry name" value="DNA methylase specificity domain"/>
    <property type="match status" value="4"/>
</dbReference>
<feature type="domain" description="Type I restriction modification DNA specificity" evidence="4">
    <location>
        <begin position="161"/>
        <end position="330"/>
    </location>
</feature>
<dbReference type="InterPro" id="IPR044946">
    <property type="entry name" value="Restrct_endonuc_typeI_TRD_sf"/>
</dbReference>
<dbReference type="GO" id="GO:0003677">
    <property type="term" value="F:DNA binding"/>
    <property type="evidence" value="ECO:0007669"/>
    <property type="project" value="UniProtKB-KW"/>
</dbReference>
<evidence type="ECO:0000256" key="1">
    <source>
        <dbReference type="ARBA" id="ARBA00010923"/>
    </source>
</evidence>
<gene>
    <name evidence="5" type="ORF">PVNG_02339</name>
</gene>
<keyword evidence="3" id="KW-0238">DNA-binding</keyword>
<organism evidence="5 6">
    <name type="scientific">Plasmodium vivax North Korean</name>
    <dbReference type="NCBI Taxonomy" id="1035514"/>
    <lineage>
        <taxon>Eukaryota</taxon>
        <taxon>Sar</taxon>
        <taxon>Alveolata</taxon>
        <taxon>Apicomplexa</taxon>
        <taxon>Aconoidasida</taxon>
        <taxon>Haemosporida</taxon>
        <taxon>Plasmodiidae</taxon>
        <taxon>Plasmodium</taxon>
        <taxon>Plasmodium (Plasmodium)</taxon>
    </lineage>
</organism>
<dbReference type="AlphaFoldDB" id="A0A0J9TM20"/>
<keyword evidence="2" id="KW-0680">Restriction system</keyword>
<accession>A0A0J9TM20</accession>
<comment type="similarity">
    <text evidence="1">Belongs to the type-I restriction system S methylase family.</text>
</comment>
<dbReference type="Proteomes" id="UP000053239">
    <property type="component" value="Unassembled WGS sequence"/>
</dbReference>
<dbReference type="GO" id="GO:0009307">
    <property type="term" value="P:DNA restriction-modification system"/>
    <property type="evidence" value="ECO:0007669"/>
    <property type="project" value="UniProtKB-KW"/>
</dbReference>
<reference evidence="5 6" key="1">
    <citation type="submission" date="2011-09" db="EMBL/GenBank/DDBJ databases">
        <title>The Genome Sequence of Plasmodium vivax North Korean.</title>
        <authorList>
            <consortium name="The Broad Institute Genome Sequencing Platform"/>
            <consortium name="The Broad Institute Genome Sequencing Center for Infectious Disease"/>
            <person name="Neafsey D."/>
            <person name="Carlton J."/>
            <person name="Barnwell J."/>
            <person name="Collins W."/>
            <person name="Escalante A."/>
            <person name="Mullikin J."/>
            <person name="Saul A."/>
            <person name="Guigo R."/>
            <person name="Camara F."/>
            <person name="Young S.K."/>
            <person name="Zeng Q."/>
            <person name="Gargeya S."/>
            <person name="Fitzgerald M."/>
            <person name="Haas B."/>
            <person name="Abouelleil A."/>
            <person name="Alvarado L."/>
            <person name="Arachchi H.M."/>
            <person name="Berlin A."/>
            <person name="Brown A."/>
            <person name="Chapman S.B."/>
            <person name="Chen Z."/>
            <person name="Dunbar C."/>
            <person name="Freedman E."/>
            <person name="Gearin G."/>
            <person name="Gellesch M."/>
            <person name="Goldberg J."/>
            <person name="Griggs A."/>
            <person name="Gujja S."/>
            <person name="Heiman D."/>
            <person name="Howarth C."/>
            <person name="Larson L."/>
            <person name="Lui A."/>
            <person name="MacDonald P.J.P."/>
            <person name="Montmayeur A."/>
            <person name="Murphy C."/>
            <person name="Neiman D."/>
            <person name="Pearson M."/>
            <person name="Priest M."/>
            <person name="Roberts A."/>
            <person name="Saif S."/>
            <person name="Shea T."/>
            <person name="Shenoy N."/>
            <person name="Sisk P."/>
            <person name="Stolte C."/>
            <person name="Sykes S."/>
            <person name="Wortman J."/>
            <person name="Nusbaum C."/>
            <person name="Birren B."/>
        </authorList>
    </citation>
    <scope>NUCLEOTIDE SEQUENCE [LARGE SCALE GENOMIC DNA]</scope>
    <source>
        <strain evidence="5 6">North Korean</strain>
    </source>
</reference>
<name>A0A0J9TM20_PLAVI</name>
<evidence type="ECO:0000259" key="4">
    <source>
        <dbReference type="Pfam" id="PF01420"/>
    </source>
</evidence>
<evidence type="ECO:0000256" key="2">
    <source>
        <dbReference type="ARBA" id="ARBA00022747"/>
    </source>
</evidence>
<sequence length="409" mass="47195">MNLNIGNFRKLKINIPSLEKQKKISSSLDPFNSLEQELEQRELQYRYYRKLLTTEPKKIYGKNTEIKEYTLGEVCEFKVGISLPVKDQMSEEIVDRNFIYHYLGDISKKILKGRSRCASVPNLYVSDLKKLKIYLPPLEIQKDIARILDKFFSSQSIIEELRELINLERKRYEYLRNKLTEDKLSDGIPVLGSKNIKNGLVVADKVSYCDSSKFPNANFFYPGEIAITVAGSIGEVGINQTSEKFFYTRGLVALEIKSSKVDTLFIYHYLRNYLKKFSEILKVGGVIPTLRLSELKALKVLLPSLEVQQEISKKLNTFQSLEKELEKELEKPKNLKVGGVIPGLRKSDLKSLKVKLPSLEIQTEIVEMLDKFSSKLGIIEALKKEMRMRGLQYECYRELMISSFNNLEN</sequence>
<evidence type="ECO:0000256" key="3">
    <source>
        <dbReference type="ARBA" id="ARBA00023125"/>
    </source>
</evidence>
<dbReference type="Gene3D" id="3.90.220.20">
    <property type="entry name" value="DNA methylase specificity domains"/>
    <property type="match status" value="4"/>
</dbReference>
<feature type="domain" description="Type I restriction modification DNA specificity" evidence="4">
    <location>
        <begin position="2"/>
        <end position="42"/>
    </location>
</feature>
<dbReference type="PANTHER" id="PTHR43140">
    <property type="entry name" value="TYPE-1 RESTRICTION ENZYME ECOKI SPECIFICITY PROTEIN"/>
    <property type="match status" value="1"/>
</dbReference>
<evidence type="ECO:0000313" key="5">
    <source>
        <dbReference type="EMBL" id="KMZ96201.1"/>
    </source>
</evidence>
<dbReference type="Pfam" id="PF01420">
    <property type="entry name" value="Methylase_S"/>
    <property type="match status" value="2"/>
</dbReference>